<evidence type="ECO:0000313" key="2">
    <source>
        <dbReference type="Proteomes" id="UP000070779"/>
    </source>
</evidence>
<evidence type="ECO:0000313" key="1">
    <source>
        <dbReference type="EMBL" id="KXU10876.1"/>
    </source>
</evidence>
<accession>A0A139R830</accession>
<proteinExistence type="predicted"/>
<sequence length="43" mass="5123">MVRKVYREQKEQMVEHRIFIEHGQILLMDVMVSVQPIARISAI</sequence>
<organism evidence="1 2">
    <name type="scientific">Streptococcus mitis</name>
    <dbReference type="NCBI Taxonomy" id="28037"/>
    <lineage>
        <taxon>Bacteria</taxon>
        <taxon>Bacillati</taxon>
        <taxon>Bacillota</taxon>
        <taxon>Bacilli</taxon>
        <taxon>Lactobacillales</taxon>
        <taxon>Streptococcaceae</taxon>
        <taxon>Streptococcus</taxon>
        <taxon>Streptococcus mitis group</taxon>
    </lineage>
</organism>
<comment type="caution">
    <text evidence="1">The sequence shown here is derived from an EMBL/GenBank/DDBJ whole genome shotgun (WGS) entry which is preliminary data.</text>
</comment>
<protein>
    <submittedName>
        <fullName evidence="1">Uncharacterized protein</fullName>
    </submittedName>
</protein>
<dbReference type="Proteomes" id="UP000070779">
    <property type="component" value="Unassembled WGS sequence"/>
</dbReference>
<dbReference type="EMBL" id="LQZD01000432">
    <property type="protein sequence ID" value="KXU10876.1"/>
    <property type="molecule type" value="Genomic_DNA"/>
</dbReference>
<dbReference type="AlphaFoldDB" id="A0A139R830"/>
<name>A0A139R830_STRMT</name>
<gene>
    <name evidence="1" type="ORF">SMIDD22_01800</name>
</gene>
<reference evidence="1 2" key="1">
    <citation type="submission" date="2016-01" db="EMBL/GenBank/DDBJ databases">
        <title>Highly variable Streptococcus oralis are common among viridans streptococci isolated from primates.</title>
        <authorList>
            <person name="Denapaite D."/>
            <person name="Rieger M."/>
            <person name="Koendgen S."/>
            <person name="Brueckner R."/>
            <person name="Ochigava I."/>
            <person name="Kappeler P."/>
            <person name="Maetz-Rensing K."/>
            <person name="Leendertz F."/>
            <person name="Hakenbeck R."/>
        </authorList>
    </citation>
    <scope>NUCLEOTIDE SEQUENCE [LARGE SCALE GENOMIC DNA]</scope>
    <source>
        <strain evidence="1 2">DD22</strain>
    </source>
</reference>